<keyword evidence="2" id="KW-1185">Reference proteome</keyword>
<proteinExistence type="predicted"/>
<reference evidence="1 2" key="1">
    <citation type="submission" date="2020-04" db="EMBL/GenBank/DDBJ databases">
        <authorList>
            <person name="De Canck E."/>
        </authorList>
    </citation>
    <scope>NUCLEOTIDE SEQUENCE [LARGE SCALE GENOMIC DNA]</scope>
    <source>
        <strain evidence="1 2">LMG 29739</strain>
    </source>
</reference>
<dbReference type="InterPro" id="IPR029044">
    <property type="entry name" value="Nucleotide-diphossugar_trans"/>
</dbReference>
<protein>
    <submittedName>
        <fullName evidence="1">Uncharacterized protein</fullName>
    </submittedName>
</protein>
<evidence type="ECO:0000313" key="2">
    <source>
        <dbReference type="Proteomes" id="UP000494329"/>
    </source>
</evidence>
<dbReference type="SUPFAM" id="SSF53448">
    <property type="entry name" value="Nucleotide-diphospho-sugar transferases"/>
    <property type="match status" value="1"/>
</dbReference>
<accession>A0A6J5ENI1</accession>
<dbReference type="AlphaFoldDB" id="A0A6J5ENI1"/>
<dbReference type="SUPFAM" id="SSF52540">
    <property type="entry name" value="P-loop containing nucleoside triphosphate hydrolases"/>
    <property type="match status" value="1"/>
</dbReference>
<dbReference type="RefSeq" id="WP_175114379.1">
    <property type="nucleotide sequence ID" value="NZ_CADIKF010000055.1"/>
</dbReference>
<dbReference type="InterPro" id="IPR027417">
    <property type="entry name" value="P-loop_NTPase"/>
</dbReference>
<dbReference type="EMBL" id="CADIKF010000055">
    <property type="protein sequence ID" value="CAB3768118.1"/>
    <property type="molecule type" value="Genomic_DNA"/>
</dbReference>
<dbReference type="Proteomes" id="UP000494329">
    <property type="component" value="Unassembled WGS sequence"/>
</dbReference>
<organism evidence="1 2">
    <name type="scientific">Paraburkholderia solisilvae</name>
    <dbReference type="NCBI Taxonomy" id="624376"/>
    <lineage>
        <taxon>Bacteria</taxon>
        <taxon>Pseudomonadati</taxon>
        <taxon>Pseudomonadota</taxon>
        <taxon>Betaproteobacteria</taxon>
        <taxon>Burkholderiales</taxon>
        <taxon>Burkholderiaceae</taxon>
        <taxon>Paraburkholderia</taxon>
    </lineage>
</organism>
<name>A0A6J5ENI1_9BURK</name>
<gene>
    <name evidence="1" type="ORF">LMG29739_05239</name>
</gene>
<dbReference type="Gene3D" id="3.40.50.300">
    <property type="entry name" value="P-loop containing nucleotide triphosphate hydrolases"/>
    <property type="match status" value="1"/>
</dbReference>
<sequence>MNNSMNAARPASGKLVVVLGMHRSGTSAMTRAMKALGAEPGDHPLPPAAALNDKGLFEDADVAQINQELLSAGGAHWHTVGEIELAGLAPALLDALRARGVNVLRAKCAGRTFALRDPRLTRLLPFWQLVFKEVGVPVVYAVAVRDPISVARALAKRDHMTEEQAYPLWLAYMVAALRDTHGSVRAFFDYASMVLDPAGELAKLANRLQLPVDAACAGDFAHAFLEQELPHPRFSTADLTGVRAAPSAVKALFAALETVCRAGEEDAALQSALERGQQFLADVEPLLRVHHDTTLLRATLEASKLVMADRDKRIAELQQQLANGPVSAQAGVGSPAVAGAAKDAAANGAAAPQSLVGSPIVAAAMAAAAAKDTAANGAAAPQSLVGSPIVAAAMAAAAAKDTAANGAAAPQSLVGSPIVAAAMAAAAAKDTAANGAAVPQSPVGSPIVAAAMAAAAAKKAAAENAATRAASPQSPVGSPIVAAAIAKAAAPYAPHAPAAQPTARPRFASRGATLYSFVVDTQPRFAYEGYHLARSLIEHGCEQASDINVQFTPEVDASTRALFRELGCTLHDIERFGDGRHCNKIAQLANLHPFDFDHVVLLDTDMIALADPRPNLDEHALVGKVTDLAHPPLPVLEEIARAAGMRDLPPMGTVDAALEPTFAGYCNGGFYGIPKGLAQIVDQSWRHWAQWLLAHNEPLMRNGMSQHVDQISMWLAIVMDRIPYSAAPSNVNYTVHLNSEHRYFDRGVGIEMIRYHESSLDALGKLQVNARHNELERRAIEAANRLIGAGVENPVFQSLRDSAAQA</sequence>
<dbReference type="Gene3D" id="3.90.550.10">
    <property type="entry name" value="Spore Coat Polysaccharide Biosynthesis Protein SpsA, Chain A"/>
    <property type="match status" value="1"/>
</dbReference>
<evidence type="ECO:0000313" key="1">
    <source>
        <dbReference type="EMBL" id="CAB3768118.1"/>
    </source>
</evidence>